<dbReference type="PROSITE" id="PS51892">
    <property type="entry name" value="SUBTILASE"/>
    <property type="match status" value="1"/>
</dbReference>
<evidence type="ECO:0000256" key="7">
    <source>
        <dbReference type="SAM" id="SignalP"/>
    </source>
</evidence>
<dbReference type="PRINTS" id="PR00723">
    <property type="entry name" value="SUBTILISIN"/>
</dbReference>
<dbReference type="Proteomes" id="UP000002531">
    <property type="component" value="Chromosome"/>
</dbReference>
<feature type="active site" description="Charge relay system" evidence="5">
    <location>
        <position position="510"/>
    </location>
</feature>
<dbReference type="RefSeq" id="WP_011315468.1">
    <property type="nucleotide sequence ID" value="NC_007406.1"/>
</dbReference>
<reference evidence="9 10" key="1">
    <citation type="journal article" date="2006" name="Appl. Environ. Microbiol.">
        <title>Genome sequence of the chemolithoautotrophic nitrite-oxidizing bacterium Nitrobacter winogradskyi Nb-255.</title>
        <authorList>
            <person name="Starkenburg S.R."/>
            <person name="Chain P.S."/>
            <person name="Sayavedra-Soto L.A."/>
            <person name="Hauser L."/>
            <person name="Land M.L."/>
            <person name="Larimer F.W."/>
            <person name="Malfatti S.A."/>
            <person name="Klotz M.G."/>
            <person name="Bottomley P.J."/>
            <person name="Arp D.J."/>
            <person name="Hickey W.J."/>
        </authorList>
    </citation>
    <scope>NUCLEOTIDE SEQUENCE [LARGE SCALE GENOMIC DNA]</scope>
    <source>
        <strain evidence="10">ATCC 25391 / DSM 10237 / CIP 104748 / NCIMB 11846 / Nb-255</strain>
    </source>
</reference>
<dbReference type="GO" id="GO:0006508">
    <property type="term" value="P:proteolysis"/>
    <property type="evidence" value="ECO:0007669"/>
    <property type="project" value="UniProtKB-KW"/>
</dbReference>
<name>Q3SQE1_NITWN</name>
<organism evidence="9 10">
    <name type="scientific">Nitrobacter winogradskyi (strain ATCC 25391 / DSM 10237 / CIP 104748 / NCIMB 11846 / Nb-255)</name>
    <dbReference type="NCBI Taxonomy" id="323098"/>
    <lineage>
        <taxon>Bacteria</taxon>
        <taxon>Pseudomonadati</taxon>
        <taxon>Pseudomonadota</taxon>
        <taxon>Alphaproteobacteria</taxon>
        <taxon>Hyphomicrobiales</taxon>
        <taxon>Nitrobacteraceae</taxon>
        <taxon>Nitrobacter</taxon>
    </lineage>
</organism>
<keyword evidence="3 5" id="KW-0378">Hydrolase</keyword>
<evidence type="ECO:0000256" key="3">
    <source>
        <dbReference type="ARBA" id="ARBA00022801"/>
    </source>
</evidence>
<comment type="similarity">
    <text evidence="1 5">Belongs to the peptidase S8 family.</text>
</comment>
<keyword evidence="2 5" id="KW-0645">Protease</keyword>
<feature type="domain" description="Peptidase S8/S53" evidence="8">
    <location>
        <begin position="318"/>
        <end position="558"/>
    </location>
</feature>
<dbReference type="GO" id="GO:0004252">
    <property type="term" value="F:serine-type endopeptidase activity"/>
    <property type="evidence" value="ECO:0007669"/>
    <property type="project" value="UniProtKB-UniRule"/>
</dbReference>
<dbReference type="HOGENOM" id="CLU_029776_0_0_5"/>
<dbReference type="EMBL" id="CP000115">
    <property type="protein sequence ID" value="ABA05500.1"/>
    <property type="molecule type" value="Genomic_DNA"/>
</dbReference>
<feature type="active site" description="Charge relay system" evidence="5">
    <location>
        <position position="327"/>
    </location>
</feature>
<accession>Q3SQE1</accession>
<dbReference type="InterPro" id="IPR000209">
    <property type="entry name" value="Peptidase_S8/S53_dom"/>
</dbReference>
<dbReference type="PANTHER" id="PTHR43806:SF11">
    <property type="entry name" value="CEREVISIN-RELATED"/>
    <property type="match status" value="1"/>
</dbReference>
<proteinExistence type="inferred from homology"/>
<dbReference type="AlphaFoldDB" id="Q3SQE1"/>
<feature type="signal peptide" evidence="7">
    <location>
        <begin position="1"/>
        <end position="33"/>
    </location>
</feature>
<dbReference type="SUPFAM" id="SSF52743">
    <property type="entry name" value="Subtilisin-like"/>
    <property type="match status" value="1"/>
</dbReference>
<feature type="chain" id="PRO_5004229259" evidence="7">
    <location>
        <begin position="34"/>
        <end position="627"/>
    </location>
</feature>
<evidence type="ECO:0000256" key="6">
    <source>
        <dbReference type="SAM" id="MobiDB-lite"/>
    </source>
</evidence>
<feature type="region of interest" description="Disordered" evidence="6">
    <location>
        <begin position="184"/>
        <end position="203"/>
    </location>
</feature>
<dbReference type="KEGG" id="nwi:Nwi_2246"/>
<dbReference type="Gene3D" id="3.40.50.200">
    <property type="entry name" value="Peptidase S8/S53 domain"/>
    <property type="match status" value="1"/>
</dbReference>
<evidence type="ECO:0000313" key="9">
    <source>
        <dbReference type="EMBL" id="ABA05500.1"/>
    </source>
</evidence>
<keyword evidence="7" id="KW-0732">Signal</keyword>
<dbReference type="InterPro" id="IPR022398">
    <property type="entry name" value="Peptidase_S8_His-AS"/>
</dbReference>
<dbReference type="eggNOG" id="COG1404">
    <property type="taxonomic scope" value="Bacteria"/>
</dbReference>
<gene>
    <name evidence="9" type="ordered locus">Nwi_2246</name>
</gene>
<evidence type="ECO:0000256" key="2">
    <source>
        <dbReference type="ARBA" id="ARBA00022670"/>
    </source>
</evidence>
<evidence type="ECO:0000256" key="5">
    <source>
        <dbReference type="PROSITE-ProRule" id="PRU01240"/>
    </source>
</evidence>
<dbReference type="Pfam" id="PF00082">
    <property type="entry name" value="Peptidase_S8"/>
    <property type="match status" value="1"/>
</dbReference>
<evidence type="ECO:0000313" key="10">
    <source>
        <dbReference type="Proteomes" id="UP000002531"/>
    </source>
</evidence>
<evidence type="ECO:0000256" key="1">
    <source>
        <dbReference type="ARBA" id="ARBA00011073"/>
    </source>
</evidence>
<keyword evidence="10" id="KW-1185">Reference proteome</keyword>
<dbReference type="PROSITE" id="PS00137">
    <property type="entry name" value="SUBTILASE_HIS"/>
    <property type="match status" value="1"/>
</dbReference>
<dbReference type="InterPro" id="IPR050131">
    <property type="entry name" value="Peptidase_S8_subtilisin-like"/>
</dbReference>
<feature type="region of interest" description="Disordered" evidence="6">
    <location>
        <begin position="588"/>
        <end position="627"/>
    </location>
</feature>
<dbReference type="InterPro" id="IPR036852">
    <property type="entry name" value="Peptidase_S8/S53_dom_sf"/>
</dbReference>
<dbReference type="PANTHER" id="PTHR43806">
    <property type="entry name" value="PEPTIDASE S8"/>
    <property type="match status" value="1"/>
</dbReference>
<evidence type="ECO:0000259" key="8">
    <source>
        <dbReference type="Pfam" id="PF00082"/>
    </source>
</evidence>
<feature type="active site" description="Charge relay system" evidence="5">
    <location>
        <position position="357"/>
    </location>
</feature>
<protein>
    <submittedName>
        <fullName evidence="9">Peptidase S8 and S53, subtilisin, kexin, sedolisin</fullName>
        <ecNumber evidence="9">3.4.21.66</ecNumber>
    </submittedName>
</protein>
<evidence type="ECO:0000256" key="4">
    <source>
        <dbReference type="ARBA" id="ARBA00022825"/>
    </source>
</evidence>
<feature type="region of interest" description="Disordered" evidence="6">
    <location>
        <begin position="114"/>
        <end position="141"/>
    </location>
</feature>
<dbReference type="CDD" id="cd05561">
    <property type="entry name" value="Peptidases_S8_4"/>
    <property type="match status" value="1"/>
</dbReference>
<dbReference type="InterPro" id="IPR015500">
    <property type="entry name" value="Peptidase_S8_subtilisin-rel"/>
</dbReference>
<sequence>MRQRMTGRMKWSGALFALTGLCWLASDASPAHAQGNMQGFRGSPSFGMQGRAPMPSPGGGMTGFPDRGGGPRGMGSGLGSGLGLGLGLGYGLMLGATGASSRAPYVEVPDRAIERDENVNRRPSRPQPRKTVSRERKPRKPVIGVTASGISYIRYAPNTFPACARGNGAMSGDCNGRPFVVDLGGNGPPPRDQNSGPRRNAGQAAVTRNYLPGEIVAETETMGEAQLTALARRHWLQLIASQDFPLTGSTVSLFRIAGRRPVEDVQRELRADEAVRSAQPNFRYILQDQNTEAVTEGDPAQYALAKLRLPEAHRLANGEGVIVAVIDSAIDVDHPELAGSIAASFDALDGKGKPHVHGTGVAGAIVAHARLMGSAPSARILAIRAFGVTQGAAESTSFTILRSLDHAAAYGARIINMSFAGPKDALVSRGIAAAAEKGIVLVAASGNAGPKSPPLHPAAAAQVIAVSATDADDRLFPASNRGSHVAVAAPGVDIFLPAPDRKYQMTSGTSFAAAYISGLAALILERRPALKPAEVRAILMTSARDLGAPGRDDLFGAGQADAYRAVQSVPDNAGPAADKEMPAIAVSGPATVVSGSADEAAGETASSSEQQPAPAGLESRGADPSAR</sequence>
<dbReference type="EC" id="3.4.21.66" evidence="9"/>
<dbReference type="STRING" id="323098.Nwi_2246"/>
<keyword evidence="4 5" id="KW-0720">Serine protease</keyword>